<evidence type="ECO:0000256" key="4">
    <source>
        <dbReference type="ARBA" id="ARBA00022825"/>
    </source>
</evidence>
<comment type="similarity">
    <text evidence="1 5">Belongs to the peptidase S8 family.</text>
</comment>
<accession>A0A4U1C3N3</accession>
<name>A0A4U1C3N3_9SPHI</name>
<evidence type="ECO:0000256" key="2">
    <source>
        <dbReference type="ARBA" id="ARBA00022670"/>
    </source>
</evidence>
<feature type="active site" description="Charge relay system" evidence="5">
    <location>
        <position position="402"/>
    </location>
</feature>
<keyword evidence="3 5" id="KW-0378">Hydrolase</keyword>
<comment type="caution">
    <text evidence="9">The sequence shown here is derived from an EMBL/GenBank/DDBJ whole genome shotgun (WGS) entry which is preliminary data.</text>
</comment>
<feature type="domain" description="Secretion system C-terminal sorting" evidence="8">
    <location>
        <begin position="878"/>
        <end position="954"/>
    </location>
</feature>
<feature type="active site" description="Charge relay system" evidence="5">
    <location>
        <position position="248"/>
    </location>
</feature>
<keyword evidence="2 5" id="KW-0645">Protease</keyword>
<feature type="domain" description="Peptidase S8/S53" evidence="7">
    <location>
        <begin position="176"/>
        <end position="452"/>
    </location>
</feature>
<feature type="chain" id="PRO_5020623964" evidence="6">
    <location>
        <begin position="25"/>
        <end position="956"/>
    </location>
</feature>
<protein>
    <submittedName>
        <fullName evidence="9">T9SS type A sorting domain-containing protein</fullName>
    </submittedName>
</protein>
<proteinExistence type="inferred from homology"/>
<evidence type="ECO:0000256" key="6">
    <source>
        <dbReference type="SAM" id="SignalP"/>
    </source>
</evidence>
<organism evidence="9 10">
    <name type="scientific">Pedobacter cryophilus</name>
    <dbReference type="NCBI Taxonomy" id="2571271"/>
    <lineage>
        <taxon>Bacteria</taxon>
        <taxon>Pseudomonadati</taxon>
        <taxon>Bacteroidota</taxon>
        <taxon>Sphingobacteriia</taxon>
        <taxon>Sphingobacteriales</taxon>
        <taxon>Sphingobacteriaceae</taxon>
        <taxon>Pedobacter</taxon>
    </lineage>
</organism>
<dbReference type="InterPro" id="IPR036852">
    <property type="entry name" value="Peptidase_S8/S53_dom_sf"/>
</dbReference>
<evidence type="ECO:0000313" key="9">
    <source>
        <dbReference type="EMBL" id="TKB98719.1"/>
    </source>
</evidence>
<dbReference type="NCBIfam" id="TIGR04183">
    <property type="entry name" value="Por_Secre_tail"/>
    <property type="match status" value="1"/>
</dbReference>
<evidence type="ECO:0000256" key="5">
    <source>
        <dbReference type="PROSITE-ProRule" id="PRU01240"/>
    </source>
</evidence>
<evidence type="ECO:0000259" key="7">
    <source>
        <dbReference type="Pfam" id="PF00082"/>
    </source>
</evidence>
<dbReference type="OrthoDB" id="9813435at2"/>
<evidence type="ECO:0000313" key="10">
    <source>
        <dbReference type="Proteomes" id="UP000308181"/>
    </source>
</evidence>
<dbReference type="GO" id="GO:0004252">
    <property type="term" value="F:serine-type endopeptidase activity"/>
    <property type="evidence" value="ECO:0007669"/>
    <property type="project" value="UniProtKB-UniRule"/>
</dbReference>
<dbReference type="InterPro" id="IPR015500">
    <property type="entry name" value="Peptidase_S8_subtilisin-rel"/>
</dbReference>
<dbReference type="InterPro" id="IPR050131">
    <property type="entry name" value="Peptidase_S8_subtilisin-like"/>
</dbReference>
<dbReference type="EMBL" id="SWBP01000002">
    <property type="protein sequence ID" value="TKB98719.1"/>
    <property type="molecule type" value="Genomic_DNA"/>
</dbReference>
<evidence type="ECO:0000256" key="3">
    <source>
        <dbReference type="ARBA" id="ARBA00022801"/>
    </source>
</evidence>
<dbReference type="InterPro" id="IPR026444">
    <property type="entry name" value="Secre_tail"/>
</dbReference>
<dbReference type="AlphaFoldDB" id="A0A4U1C3N3"/>
<reference evidence="9 10" key="1">
    <citation type="submission" date="2019-04" db="EMBL/GenBank/DDBJ databases">
        <title>Pedobacter sp. AR-3-17 sp. nov., isolated from Arctic soil.</title>
        <authorList>
            <person name="Dahal R.H."/>
            <person name="Kim D.-U."/>
        </authorList>
    </citation>
    <scope>NUCLEOTIDE SEQUENCE [LARGE SCALE GENOMIC DNA]</scope>
    <source>
        <strain evidence="9 10">AR-3-17</strain>
    </source>
</reference>
<gene>
    <name evidence="9" type="ORF">FA046_06275</name>
</gene>
<dbReference type="GO" id="GO:0006508">
    <property type="term" value="P:proteolysis"/>
    <property type="evidence" value="ECO:0007669"/>
    <property type="project" value="UniProtKB-KW"/>
</dbReference>
<sequence length="956" mass="102819">MKTSKLFYQLAFLIILFHSSFVSSDENQALKPYQLPKGVTAKDYLANTLIIKYKNVPLQGVKTFGNDSKNSSNSIKITYQKPILVFGDLAVKTLADQQKINDNGLNRIFEVGFESDISIEQVINEVLKDPGIEYAEPRFIYQTSTTPNDVDYVAGFQNYLDQVKAPQAWDIQPNANGVIIAIVDSGSDLQHVDLATNIYQNTADPANGIDDDNDGYIDNFRGWDFVGTSAANVVEDNNPDVPADSLDHGIHVSGLASAVTNNSIGISSIAQTAKLMILKVGADDNARAIYRGYDGIIYAANHGAKIINCSWGGPGGGAFGQDVINYAVSKGCLVVAAAGNDGDRELIYPAAYKGAFTVANVRADDVKSSSSSYGYHVSISSPGASIYSTVNRDRYGYKSGTSMATPIVSSAAALVLAKNPGLTGVQVGELLRLNTDDISSISGNSNFQDQLGNGRLNVFKALNAMNMPSLRNQKTTISDKSLGAYAIGDTLSYYFDLKNVLQASSDINVTLSSTNASVQVLNATLTTGAFAASETKKIGPFKVVVKQGTLDNTSVLFKLSYSSISSSYQDKEFFNTTVNLDYQNITVNKVYTTITSNGRVGFSGDNASNGLGFVYKDFSLLYEAALMIGNAADKVSNNARGINGVVDNHFNKVVRVGKINNSVAAYEGVATSSDLLSPSPLNIEVKNRQIAYKDSPDDKYVVVEYEIFNKSTATINNIYVALFTDWDVDDGTKNLVKYDAGLKMGYTYASTPLSPYAGVKLLSAEANPLFYPLSYQVASDLLQDGSFTIAEKYQTLSSGVGATSLGSGNGLDVMFVIGNGTYSIPVNGSVKVAFAFIAGDNITDISNSAIVAQAKYTQLLTAVEPVFTAKGFDVAQNFPNPVKQETQISIYLPGNGKTTIEIYDLTGKKIFTLLNAELKKGTHSFNLDASNLNSGIYFYKTSFEGLEKVMKMVVIK</sequence>
<evidence type="ECO:0000259" key="8">
    <source>
        <dbReference type="Pfam" id="PF18962"/>
    </source>
</evidence>
<dbReference type="Gene3D" id="2.60.40.4070">
    <property type="match status" value="1"/>
</dbReference>
<feature type="active site" description="Charge relay system" evidence="5">
    <location>
        <position position="184"/>
    </location>
</feature>
<dbReference type="PRINTS" id="PR00723">
    <property type="entry name" value="SUBTILISIN"/>
</dbReference>
<dbReference type="Proteomes" id="UP000308181">
    <property type="component" value="Unassembled WGS sequence"/>
</dbReference>
<dbReference type="Gene3D" id="3.40.50.200">
    <property type="entry name" value="Peptidase S8/S53 domain"/>
    <property type="match status" value="1"/>
</dbReference>
<keyword evidence="10" id="KW-1185">Reference proteome</keyword>
<evidence type="ECO:0000256" key="1">
    <source>
        <dbReference type="ARBA" id="ARBA00011073"/>
    </source>
</evidence>
<keyword evidence="4 5" id="KW-0720">Serine protease</keyword>
<dbReference type="Pfam" id="PF00082">
    <property type="entry name" value="Peptidase_S8"/>
    <property type="match status" value="1"/>
</dbReference>
<dbReference type="PROSITE" id="PS51892">
    <property type="entry name" value="SUBTILASE"/>
    <property type="match status" value="1"/>
</dbReference>
<keyword evidence="6" id="KW-0732">Signal</keyword>
<dbReference type="Pfam" id="PF18962">
    <property type="entry name" value="Por_Secre_tail"/>
    <property type="match status" value="1"/>
</dbReference>
<dbReference type="PANTHER" id="PTHR43806">
    <property type="entry name" value="PEPTIDASE S8"/>
    <property type="match status" value="1"/>
</dbReference>
<dbReference type="PANTHER" id="PTHR43806:SF11">
    <property type="entry name" value="CEREVISIN-RELATED"/>
    <property type="match status" value="1"/>
</dbReference>
<dbReference type="SUPFAM" id="SSF52743">
    <property type="entry name" value="Subtilisin-like"/>
    <property type="match status" value="1"/>
</dbReference>
<feature type="signal peptide" evidence="6">
    <location>
        <begin position="1"/>
        <end position="24"/>
    </location>
</feature>
<dbReference type="RefSeq" id="WP_136825533.1">
    <property type="nucleotide sequence ID" value="NZ_SWBP01000002.1"/>
</dbReference>
<dbReference type="InterPro" id="IPR000209">
    <property type="entry name" value="Peptidase_S8/S53_dom"/>
</dbReference>